<dbReference type="GO" id="GO:0016491">
    <property type="term" value="F:oxidoreductase activity"/>
    <property type="evidence" value="ECO:0007669"/>
    <property type="project" value="InterPro"/>
</dbReference>
<dbReference type="PANTHER" id="PTHR37539:SF1">
    <property type="entry name" value="ER-BOUND OXYGENASE MPAB_MPAB'_RUBBER OXYGENASE CATALYTIC DOMAIN-CONTAINING PROTEIN"/>
    <property type="match status" value="1"/>
</dbReference>
<organism evidence="2 3">
    <name type="scientific">Nocardia coubleae</name>
    <dbReference type="NCBI Taxonomy" id="356147"/>
    <lineage>
        <taxon>Bacteria</taxon>
        <taxon>Bacillati</taxon>
        <taxon>Actinomycetota</taxon>
        <taxon>Actinomycetes</taxon>
        <taxon>Mycobacteriales</taxon>
        <taxon>Nocardiaceae</taxon>
        <taxon>Nocardia</taxon>
    </lineage>
</organism>
<dbReference type="InterPro" id="IPR018713">
    <property type="entry name" value="MPAB/Lcp_cat_dom"/>
</dbReference>
<evidence type="ECO:0000259" key="1">
    <source>
        <dbReference type="Pfam" id="PF09995"/>
    </source>
</evidence>
<reference evidence="2 3" key="1">
    <citation type="submission" date="2020-04" db="EMBL/GenBank/DDBJ databases">
        <title>MicrobeNet Type strains.</title>
        <authorList>
            <person name="Nicholson A.C."/>
        </authorList>
    </citation>
    <scope>NUCLEOTIDE SEQUENCE [LARGE SCALE GENOMIC DNA]</scope>
    <source>
        <strain evidence="2 3">DSM 44960</strain>
    </source>
</reference>
<name>A0A846VYP5_9NOCA</name>
<dbReference type="InterPro" id="IPR037473">
    <property type="entry name" value="Lcp-like"/>
</dbReference>
<accession>A0A846VYP5</accession>
<proteinExistence type="predicted"/>
<dbReference type="Pfam" id="PF09995">
    <property type="entry name" value="MPAB_Lcp_cat"/>
    <property type="match status" value="1"/>
</dbReference>
<dbReference type="Proteomes" id="UP000572007">
    <property type="component" value="Unassembled WGS sequence"/>
</dbReference>
<protein>
    <submittedName>
        <fullName evidence="2">DUF2236 domain-containing protein</fullName>
    </submittedName>
</protein>
<dbReference type="PANTHER" id="PTHR37539">
    <property type="entry name" value="SECRETED PROTEIN-RELATED"/>
    <property type="match status" value="1"/>
</dbReference>
<evidence type="ECO:0000313" key="3">
    <source>
        <dbReference type="Proteomes" id="UP000572007"/>
    </source>
</evidence>
<dbReference type="AlphaFoldDB" id="A0A846VYP5"/>
<gene>
    <name evidence="2" type="ORF">HGA10_01365</name>
</gene>
<comment type="caution">
    <text evidence="2">The sequence shown here is derived from an EMBL/GenBank/DDBJ whole genome shotgun (WGS) entry which is preliminary data.</text>
</comment>
<evidence type="ECO:0000313" key="2">
    <source>
        <dbReference type="EMBL" id="NKX85962.1"/>
    </source>
</evidence>
<dbReference type="EMBL" id="JAAXOM010000001">
    <property type="protein sequence ID" value="NKX85962.1"/>
    <property type="molecule type" value="Genomic_DNA"/>
</dbReference>
<feature type="domain" description="ER-bound oxygenase mpaB/mpaB'/Rubber oxygenase catalytic" evidence="1">
    <location>
        <begin position="154"/>
        <end position="345"/>
    </location>
</feature>
<keyword evidence="3" id="KW-1185">Reference proteome</keyword>
<sequence length="447" mass="50486">MVDCDRSQRVDAHVRRPGVAESVEGQVEYLHAGAAVKCPSAFRYWEVRDTLRVRRLERVFTAVTRQRLFPTDEQAIALCEDLFAGDPVAERFVAEVMHGEIGPKAGRRMLEQALREGIDAVPEAPESMRELFAEFETVPDWVVPELVEQGAAIWRRWGTMLFSFAGAETLEMYTEAAVATPLSLAGGYAGDSALRRFLETCRFWMDVSERGALLTAGSTGRATALKVRVMHVSVRAKVAGHPEWDIERWGLPISQTYQMLTLLAGSVTPGLGLWALGYQTTPSEIRALLHFQKYMGHLLGVRLRWYPDTVLDALRVLAMTIASRSYDAGQHGTELIESYPAAFAPRDGHRGLTRLREMYNFRINSVYAAMYMAPGTRRHYTMPPAFPWILVPIVRFPLITVTELVRRFCPPFARAHEKLMLAHRENWYRAQMRGREAAFDAGGALRR</sequence>